<sequence>MEELPDKKFLMSDEEEFCENHFKSTYRINDKGRFVVRLPVYKDINQLGDTKGMAISRLLTMEKKFKFDSNLKWKQEFYE</sequence>
<evidence type="ECO:0000313" key="1">
    <source>
        <dbReference type="EMBL" id="KAF8768245.1"/>
    </source>
</evidence>
<name>A0A8T0EDL4_ARGBR</name>
<reference evidence="1" key="2">
    <citation type="submission" date="2020-06" db="EMBL/GenBank/DDBJ databases">
        <authorList>
            <person name="Sheffer M."/>
        </authorList>
    </citation>
    <scope>NUCLEOTIDE SEQUENCE</scope>
</reference>
<dbReference type="Proteomes" id="UP000807504">
    <property type="component" value="Unassembled WGS sequence"/>
</dbReference>
<organism evidence="1 2">
    <name type="scientific">Argiope bruennichi</name>
    <name type="common">Wasp spider</name>
    <name type="synonym">Aranea bruennichi</name>
    <dbReference type="NCBI Taxonomy" id="94029"/>
    <lineage>
        <taxon>Eukaryota</taxon>
        <taxon>Metazoa</taxon>
        <taxon>Ecdysozoa</taxon>
        <taxon>Arthropoda</taxon>
        <taxon>Chelicerata</taxon>
        <taxon>Arachnida</taxon>
        <taxon>Araneae</taxon>
        <taxon>Araneomorphae</taxon>
        <taxon>Entelegynae</taxon>
        <taxon>Araneoidea</taxon>
        <taxon>Araneidae</taxon>
        <taxon>Argiope</taxon>
    </lineage>
</organism>
<keyword evidence="2" id="KW-1185">Reference proteome</keyword>
<gene>
    <name evidence="1" type="ORF">HNY73_021085</name>
</gene>
<accession>A0A8T0EDL4</accession>
<reference evidence="1" key="1">
    <citation type="journal article" date="2020" name="bioRxiv">
        <title>Chromosome-level reference genome of the European wasp spider Argiope bruennichi: a resource for studies on range expansion and evolutionary adaptation.</title>
        <authorList>
            <person name="Sheffer M.M."/>
            <person name="Hoppe A."/>
            <person name="Krehenwinkel H."/>
            <person name="Uhl G."/>
            <person name="Kuss A.W."/>
            <person name="Jensen L."/>
            <person name="Jensen C."/>
            <person name="Gillespie R.G."/>
            <person name="Hoff K.J."/>
            <person name="Prost S."/>
        </authorList>
    </citation>
    <scope>NUCLEOTIDE SEQUENCE</scope>
</reference>
<evidence type="ECO:0000313" key="2">
    <source>
        <dbReference type="Proteomes" id="UP000807504"/>
    </source>
</evidence>
<comment type="caution">
    <text evidence="1">The sequence shown here is derived from an EMBL/GenBank/DDBJ whole genome shotgun (WGS) entry which is preliminary data.</text>
</comment>
<proteinExistence type="predicted"/>
<protein>
    <submittedName>
        <fullName evidence="1">Uncharacterized protein</fullName>
    </submittedName>
</protein>
<dbReference type="EMBL" id="JABXBU010002230">
    <property type="protein sequence ID" value="KAF8768245.1"/>
    <property type="molecule type" value="Genomic_DNA"/>
</dbReference>
<dbReference type="AlphaFoldDB" id="A0A8T0EDL4"/>